<dbReference type="GeneID" id="41539430"/>
<accession>A0A4D4LUR9</accession>
<dbReference type="Proteomes" id="UP000299211">
    <property type="component" value="Unassembled WGS sequence"/>
</dbReference>
<name>A0A4D4LUR9_STRAX</name>
<dbReference type="AlphaFoldDB" id="A0A4D4LUR9"/>
<feature type="domain" description="vWA-MoxR associated protein middle region 2" evidence="1">
    <location>
        <begin position="192"/>
        <end position="415"/>
    </location>
</feature>
<dbReference type="InterPro" id="IPR045446">
    <property type="entry name" value="VMAP-M2"/>
</dbReference>
<dbReference type="STRING" id="33903.AQJ43_36100"/>
<evidence type="ECO:0000313" key="2">
    <source>
        <dbReference type="EMBL" id="GDY62138.1"/>
    </source>
</evidence>
<evidence type="ECO:0000259" key="1">
    <source>
        <dbReference type="Pfam" id="PF19965"/>
    </source>
</evidence>
<dbReference type="Proteomes" id="UP000302139">
    <property type="component" value="Unassembled WGS sequence"/>
</dbReference>
<gene>
    <name evidence="2" type="ORF">SAV14893_015310</name>
    <name evidence="3" type="ORF">SAV31267_072450</name>
</gene>
<reference evidence="2 5" key="2">
    <citation type="submission" date="2019-04" db="EMBL/GenBank/DDBJ databases">
        <title>Draft genome sequences of Streptomyces avermitilis NBRC 14893.</title>
        <authorList>
            <person name="Komaki H."/>
            <person name="Tamura T."/>
            <person name="Hosoyama A."/>
        </authorList>
    </citation>
    <scope>NUCLEOTIDE SEQUENCE [LARGE SCALE GENOMIC DNA]</scope>
    <source>
        <strain evidence="2 5">NBRC 14893</strain>
    </source>
</reference>
<evidence type="ECO:0000313" key="5">
    <source>
        <dbReference type="Proteomes" id="UP000302139"/>
    </source>
</evidence>
<evidence type="ECO:0000313" key="3">
    <source>
        <dbReference type="EMBL" id="GDY77760.1"/>
    </source>
</evidence>
<organism evidence="2 5">
    <name type="scientific">Streptomyces avermitilis</name>
    <dbReference type="NCBI Taxonomy" id="33903"/>
    <lineage>
        <taxon>Bacteria</taxon>
        <taxon>Bacillati</taxon>
        <taxon>Actinomycetota</taxon>
        <taxon>Actinomycetes</taxon>
        <taxon>Kitasatosporales</taxon>
        <taxon>Streptomycetaceae</taxon>
        <taxon>Streptomyces</taxon>
    </lineage>
</organism>
<dbReference type="Pfam" id="PF19965">
    <property type="entry name" value="VMAP-M2"/>
    <property type="match status" value="1"/>
</dbReference>
<proteinExistence type="predicted"/>
<dbReference type="RefSeq" id="WP_037652214.1">
    <property type="nucleotide sequence ID" value="NZ_BAABTN010000088.1"/>
</dbReference>
<dbReference type="EMBL" id="BJHX01000001">
    <property type="protein sequence ID" value="GDY62138.1"/>
    <property type="molecule type" value="Genomic_DNA"/>
</dbReference>
<comment type="caution">
    <text evidence="2">The sequence shown here is derived from an EMBL/GenBank/DDBJ whole genome shotgun (WGS) entry which is preliminary data.</text>
</comment>
<sequence>MSGPRHVLVIGAQCPALGLLPELEQAARSLHDTLTAPWAGACEKDHPERTTLRCGADVTQAEVERAVREAGRHAAAEGAVLVVALLGHGTPGGTSLYFAAGDSEPENPTKMVDVGSLLSQLLDTPGLDGVIALVDTCYAGNAAPDLKSLAGGIREGDTRLALLMGAGAKEEAYELRFSRTLVKVCGEGIEGAGETLSPAAVADAVRTDGGAEGQAILRTEFDGAQLAQERLWLARNARHSTPTGPLLGPVGAEELARALERLGGDPDSSGVSHPAKVTGLRDLDSLKPALSALPSSAERAWALGVLDALRDAVRTTALLTAWPGADLTTPLLRRTLAEVSPASTATLPESRGTGLLRDAVEHLLLRSPRAGQRRTVPLADFVAALARDTGVDPGTPELRRWAADLDAEIDLNDAFVRQADRTRDTRLRLVVSLHSAVGDDWPESLAAWLLDGDAVRHHEEFPCDPDRTGVEGRLGTVLRWASRHARVLGAPLYRVEIAAPAPLLVQWRPEETDFGMRLGADHDVVLRWSDRIQPPDHLWWINDRARKALEAMRACPDGTRADWLGESDTRQFQETYGRLMSGPRTRAVALTHRPSRLKDMMERLLAASPIVLWPDDEASVPDDVRAYLDTHWHLLPAEFCRAYRDKWSTCGDPAGATSAAASDRRRLAGLRTVWDGPEWLEFCTWFEQEQFTHEAAQEESATTDGEYPT</sequence>
<protein>
    <recommendedName>
        <fullName evidence="1">vWA-MoxR associated protein middle region 2 domain-containing protein</fullName>
    </recommendedName>
</protein>
<evidence type="ECO:0000313" key="4">
    <source>
        <dbReference type="Proteomes" id="UP000299211"/>
    </source>
</evidence>
<dbReference type="EMBL" id="BJHY01000001">
    <property type="protein sequence ID" value="GDY77760.1"/>
    <property type="molecule type" value="Genomic_DNA"/>
</dbReference>
<reference evidence="3 4" key="1">
    <citation type="submission" date="2019-04" db="EMBL/GenBank/DDBJ databases">
        <title>Draft genome sequences of Streptomyces avermitilis ATCC 31267.</title>
        <authorList>
            <person name="Komaki H."/>
            <person name="Tamura T."/>
            <person name="Hosoyama A."/>
        </authorList>
    </citation>
    <scope>NUCLEOTIDE SEQUENCE [LARGE SCALE GENOMIC DNA]</scope>
    <source>
        <strain evidence="3 4">ATCC 31267</strain>
    </source>
</reference>